<keyword evidence="8 9" id="KW-0472">Membrane</keyword>
<gene>
    <name evidence="10" type="primary">hrf1_1</name>
    <name evidence="10" type="ORF">Q9L58_001976</name>
</gene>
<dbReference type="PANTHER" id="PTHR14083:SF0">
    <property type="entry name" value="YIP1D-INTERACTING FACTOR 1, ISOFORM C"/>
    <property type="match status" value="1"/>
</dbReference>
<dbReference type="InterPro" id="IPR005578">
    <property type="entry name" value="Yif1_fam"/>
</dbReference>
<comment type="function">
    <text evidence="9">Has a role in transport between endoplasmic reticulum and Golgi.</text>
</comment>
<proteinExistence type="inferred from homology"/>
<dbReference type="Proteomes" id="UP001447188">
    <property type="component" value="Unassembled WGS sequence"/>
</dbReference>
<keyword evidence="2 9" id="KW-0813">Transport</keyword>
<evidence type="ECO:0000313" key="10">
    <source>
        <dbReference type="EMBL" id="KAL0638925.1"/>
    </source>
</evidence>
<protein>
    <recommendedName>
        <fullName evidence="9">Protein YIF1</fullName>
    </recommendedName>
</protein>
<keyword evidence="11" id="KW-1185">Reference proteome</keyword>
<keyword evidence="3 9" id="KW-0812">Transmembrane</keyword>
<evidence type="ECO:0000313" key="11">
    <source>
        <dbReference type="Proteomes" id="UP001447188"/>
    </source>
</evidence>
<evidence type="ECO:0000256" key="8">
    <source>
        <dbReference type="ARBA" id="ARBA00023136"/>
    </source>
</evidence>
<keyword evidence="5 9" id="KW-0653">Protein transport</keyword>
<accession>A0ABR3GSQ3</accession>
<evidence type="ECO:0000256" key="9">
    <source>
        <dbReference type="RuleBase" id="RU368073"/>
    </source>
</evidence>
<feature type="transmembrane region" description="Helical" evidence="9">
    <location>
        <begin position="116"/>
        <end position="137"/>
    </location>
</feature>
<dbReference type="PANTHER" id="PTHR14083">
    <property type="entry name" value="YIP1 INTERACTING FACTOR HOMOLOG YIF1 PROTEIN"/>
    <property type="match status" value="1"/>
</dbReference>
<comment type="similarity">
    <text evidence="1 9">Belongs to the YIF1 family.</text>
</comment>
<dbReference type="Pfam" id="PF03878">
    <property type="entry name" value="YIF1"/>
    <property type="match status" value="1"/>
</dbReference>
<feature type="transmembrane region" description="Helical" evidence="9">
    <location>
        <begin position="149"/>
        <end position="171"/>
    </location>
</feature>
<comment type="subcellular location">
    <subcellularLocation>
        <location evidence="9">Endoplasmic reticulum membrane</location>
        <topology evidence="9">Multi-pass membrane protein</topology>
    </subcellularLocation>
    <subcellularLocation>
        <location evidence="9">Golgi apparatus membrane</location>
        <topology evidence="9">Multi-pass membrane protein</topology>
    </subcellularLocation>
</comment>
<sequence length="269" mass="29727">MTPHAYKSPQYAHGQNHAYGDFFNDPTAQIAFQVGGKATEAAGIYMEQNACGLPPAGALKRYFDVSNDYVLRKLSLVLFPWRHRTWSRAGSQRTGADGKTEGFFLPPRDDINSPDMYIPVMAFTTYILMSTLLSGISGTFKPEQLGYTASFAFTIVMLEIGIIKIGCYLLSITNESQLLDLVAYSGYKFAGIILTLAAGAMGPGWGAWAVGIYCFNANAFFLLRSLKYVLLPESAAGGNVSQKSRRTQFLFLYSYVVQLVLMWSLSTRF</sequence>
<keyword evidence="7 9" id="KW-0333">Golgi apparatus</keyword>
<evidence type="ECO:0000256" key="3">
    <source>
        <dbReference type="ARBA" id="ARBA00022692"/>
    </source>
</evidence>
<comment type="caution">
    <text evidence="10">The sequence shown here is derived from an EMBL/GenBank/DDBJ whole genome shotgun (WGS) entry which is preliminary data.</text>
</comment>
<keyword evidence="4 9" id="KW-0256">Endoplasmic reticulum</keyword>
<keyword evidence="6 9" id="KW-1133">Transmembrane helix</keyword>
<evidence type="ECO:0000256" key="1">
    <source>
        <dbReference type="ARBA" id="ARBA00009727"/>
    </source>
</evidence>
<name>A0ABR3GSQ3_9PEZI</name>
<evidence type="ECO:0000256" key="7">
    <source>
        <dbReference type="ARBA" id="ARBA00023034"/>
    </source>
</evidence>
<feature type="transmembrane region" description="Helical" evidence="9">
    <location>
        <begin position="249"/>
        <end position="266"/>
    </location>
</feature>
<reference evidence="10 11" key="1">
    <citation type="submission" date="2024-02" db="EMBL/GenBank/DDBJ databases">
        <title>Discinaceae phylogenomics.</title>
        <authorList>
            <person name="Dirks A.C."/>
            <person name="James T.Y."/>
        </authorList>
    </citation>
    <scope>NUCLEOTIDE SEQUENCE [LARGE SCALE GENOMIC DNA]</scope>
    <source>
        <strain evidence="10 11">ACD0624</strain>
    </source>
</reference>
<evidence type="ECO:0000256" key="6">
    <source>
        <dbReference type="ARBA" id="ARBA00022989"/>
    </source>
</evidence>
<dbReference type="EMBL" id="JBBBZM010000016">
    <property type="protein sequence ID" value="KAL0638925.1"/>
    <property type="molecule type" value="Genomic_DNA"/>
</dbReference>
<evidence type="ECO:0000256" key="4">
    <source>
        <dbReference type="ARBA" id="ARBA00022824"/>
    </source>
</evidence>
<evidence type="ECO:0000256" key="5">
    <source>
        <dbReference type="ARBA" id="ARBA00022927"/>
    </source>
</evidence>
<evidence type="ECO:0000256" key="2">
    <source>
        <dbReference type="ARBA" id="ARBA00022448"/>
    </source>
</evidence>
<organism evidence="10 11">
    <name type="scientific">Discina gigas</name>
    <dbReference type="NCBI Taxonomy" id="1032678"/>
    <lineage>
        <taxon>Eukaryota</taxon>
        <taxon>Fungi</taxon>
        <taxon>Dikarya</taxon>
        <taxon>Ascomycota</taxon>
        <taxon>Pezizomycotina</taxon>
        <taxon>Pezizomycetes</taxon>
        <taxon>Pezizales</taxon>
        <taxon>Discinaceae</taxon>
        <taxon>Discina</taxon>
    </lineage>
</organism>